<reference evidence="10" key="1">
    <citation type="journal article" date="2019" name="Int. J. Syst. Evol. Microbiol.">
        <title>The Global Catalogue of Microorganisms (GCM) 10K type strain sequencing project: providing services to taxonomists for standard genome sequencing and annotation.</title>
        <authorList>
            <consortium name="The Broad Institute Genomics Platform"/>
            <consortium name="The Broad Institute Genome Sequencing Center for Infectious Disease"/>
            <person name="Wu L."/>
            <person name="Ma J."/>
        </authorList>
    </citation>
    <scope>NUCLEOTIDE SEQUENCE [LARGE SCALE GENOMIC DNA]</scope>
    <source>
        <strain evidence="10">JCM 17106</strain>
    </source>
</reference>
<dbReference type="PANTHER" id="PTHR30572">
    <property type="entry name" value="MEMBRANE COMPONENT OF TRANSPORTER-RELATED"/>
    <property type="match status" value="1"/>
</dbReference>
<feature type="transmembrane region" description="Helical" evidence="6">
    <location>
        <begin position="735"/>
        <end position="754"/>
    </location>
</feature>
<feature type="domain" description="MacB-like periplasmic core" evidence="8">
    <location>
        <begin position="22"/>
        <end position="238"/>
    </location>
</feature>
<evidence type="ECO:0000256" key="3">
    <source>
        <dbReference type="ARBA" id="ARBA00022692"/>
    </source>
</evidence>
<keyword evidence="10" id="KW-1185">Reference proteome</keyword>
<comment type="subcellular location">
    <subcellularLocation>
        <location evidence="1">Cell membrane</location>
        <topology evidence="1">Multi-pass membrane protein</topology>
    </subcellularLocation>
</comment>
<feature type="transmembrane region" description="Helical" evidence="6">
    <location>
        <begin position="388"/>
        <end position="412"/>
    </location>
</feature>
<dbReference type="PANTHER" id="PTHR30572:SF18">
    <property type="entry name" value="ABC-TYPE MACROLIDE FAMILY EXPORT SYSTEM PERMEASE COMPONENT 2"/>
    <property type="match status" value="1"/>
</dbReference>
<evidence type="ECO:0000256" key="5">
    <source>
        <dbReference type="ARBA" id="ARBA00023136"/>
    </source>
</evidence>
<feature type="domain" description="ABC3 transporter permease C-terminal" evidence="7">
    <location>
        <begin position="688"/>
        <end position="799"/>
    </location>
</feature>
<feature type="domain" description="MacB-like periplasmic core" evidence="8">
    <location>
        <begin position="535"/>
        <end position="638"/>
    </location>
</feature>
<proteinExistence type="predicted"/>
<keyword evidence="4 6" id="KW-1133">Transmembrane helix</keyword>
<dbReference type="InterPro" id="IPR025857">
    <property type="entry name" value="MacB_PCD"/>
</dbReference>
<name>A0ABP6UNR8_9FLAO</name>
<comment type="caution">
    <text evidence="9">The sequence shown here is derived from an EMBL/GenBank/DDBJ whole genome shotgun (WGS) entry which is preliminary data.</text>
</comment>
<evidence type="ECO:0000256" key="2">
    <source>
        <dbReference type="ARBA" id="ARBA00022475"/>
    </source>
</evidence>
<accession>A0ABP6UNR8</accession>
<sequence>MLMFKNYIKIAWRNLWKRKAFTLLNIIGLSIAFTVAILLSMTATFELSHDKFHTDIGRIYQVINKEQTAKGSEISFTHAVPFTPTLREEVPGVQSISRYLEQNGLVSYGEKDFTIDIAYVDNDFFSMFSFPEIKGNITNALKTKSNVVLTEKSAMKLFGTLDVIGKTVTLLVNGKHEPFVIAGILHNIPFQSSLEFDIAVNFENHTSYTSRMNDWSNKNHEVYLKLQENIAPIQFEKNTREFSNLHFADQIENAKRDGAQKSKNNQYQEIKLSNFADKNFVQIVNGDLIVKKTYPYLILSISILILFIASVNFINMSIGASVYRLREIGVRKTMGARKTELFFQFWSESIFIFLSSIGIGLLLASSLLKPFKTLFRTEASFANITTQSFLISALFGFLIITCLAGGYPAYILSKLGTLQSLKGKLNMVSKNRLRDSLMVFQFSIAILLMSGSLVLWKQIDYMRTKDLGFNKEQVISFPLNGKKDNRLALELLRNELSNAPQAVSISASDNNFGLGKDGSGYTSVLGFDYKERGVKTNMLIVDYDYLQTLDLSLVSGRTFNRKYANDSLSVIINEAMAKEIAEKDPVQKTFSMGDSTKYTIIGVVKDYHFEKLNKKIEPITFFMDSEWDVYYAYVKIKSNDHLGSLSVVENAWKKIEPNAEFLGSFLDENLDRAIRKERIMTTIITTGSVIAIALSCIGIFAISLLLITQRKKEIGVRKVVGASILSLTMMLSKDFIKLVGIAFILSSPISYWLLNNWLQGYSYRINLSLWFFILSGAVAILIAFLTISVQTIKAAIANPVKSLRTE</sequence>
<keyword evidence="5 6" id="KW-0472">Membrane</keyword>
<feature type="transmembrane region" description="Helical" evidence="6">
    <location>
        <begin position="21"/>
        <end position="41"/>
    </location>
</feature>
<dbReference type="InterPro" id="IPR050250">
    <property type="entry name" value="Macrolide_Exporter_MacB"/>
</dbReference>
<feature type="transmembrane region" description="Helical" evidence="6">
    <location>
        <begin position="341"/>
        <end position="368"/>
    </location>
</feature>
<dbReference type="Pfam" id="PF12704">
    <property type="entry name" value="MacB_PCD"/>
    <property type="match status" value="2"/>
</dbReference>
<gene>
    <name evidence="9" type="ORF">GCM10022393_30260</name>
</gene>
<feature type="domain" description="ABC3 transporter permease C-terminal" evidence="7">
    <location>
        <begin position="300"/>
        <end position="415"/>
    </location>
</feature>
<dbReference type="Pfam" id="PF02687">
    <property type="entry name" value="FtsX"/>
    <property type="match status" value="2"/>
</dbReference>
<keyword evidence="3 6" id="KW-0812">Transmembrane</keyword>
<feature type="transmembrane region" description="Helical" evidence="6">
    <location>
        <begin position="679"/>
        <end position="707"/>
    </location>
</feature>
<evidence type="ECO:0000313" key="9">
    <source>
        <dbReference type="EMBL" id="GAA3514281.1"/>
    </source>
</evidence>
<feature type="transmembrane region" description="Helical" evidence="6">
    <location>
        <begin position="294"/>
        <end position="320"/>
    </location>
</feature>
<feature type="transmembrane region" description="Helical" evidence="6">
    <location>
        <begin position="433"/>
        <end position="456"/>
    </location>
</feature>
<dbReference type="Proteomes" id="UP001500459">
    <property type="component" value="Unassembled WGS sequence"/>
</dbReference>
<organism evidence="9 10">
    <name type="scientific">Aquimarina addita</name>
    <dbReference type="NCBI Taxonomy" id="870485"/>
    <lineage>
        <taxon>Bacteria</taxon>
        <taxon>Pseudomonadati</taxon>
        <taxon>Bacteroidota</taxon>
        <taxon>Flavobacteriia</taxon>
        <taxon>Flavobacteriales</taxon>
        <taxon>Flavobacteriaceae</taxon>
        <taxon>Aquimarina</taxon>
    </lineage>
</organism>
<evidence type="ECO:0000256" key="4">
    <source>
        <dbReference type="ARBA" id="ARBA00022989"/>
    </source>
</evidence>
<evidence type="ECO:0000313" key="10">
    <source>
        <dbReference type="Proteomes" id="UP001500459"/>
    </source>
</evidence>
<evidence type="ECO:0000256" key="6">
    <source>
        <dbReference type="SAM" id="Phobius"/>
    </source>
</evidence>
<evidence type="ECO:0000256" key="1">
    <source>
        <dbReference type="ARBA" id="ARBA00004651"/>
    </source>
</evidence>
<evidence type="ECO:0000259" key="8">
    <source>
        <dbReference type="Pfam" id="PF12704"/>
    </source>
</evidence>
<dbReference type="EMBL" id="BAABCW010000013">
    <property type="protein sequence ID" value="GAA3514281.1"/>
    <property type="molecule type" value="Genomic_DNA"/>
</dbReference>
<protein>
    <submittedName>
        <fullName evidence="9">ABC transporter permease</fullName>
    </submittedName>
</protein>
<dbReference type="InterPro" id="IPR003838">
    <property type="entry name" value="ABC3_permease_C"/>
</dbReference>
<keyword evidence="2" id="KW-1003">Cell membrane</keyword>
<evidence type="ECO:0000259" key="7">
    <source>
        <dbReference type="Pfam" id="PF02687"/>
    </source>
</evidence>
<feature type="transmembrane region" description="Helical" evidence="6">
    <location>
        <begin position="769"/>
        <end position="789"/>
    </location>
</feature>